<reference evidence="8 9" key="1">
    <citation type="submission" date="2017-12" db="EMBL/GenBank/DDBJ databases">
        <title>Sequencing the genomes of 1000 Actinobacteria strains.</title>
        <authorList>
            <person name="Klenk H.-P."/>
        </authorList>
    </citation>
    <scope>NUCLEOTIDE SEQUENCE [LARGE SCALE GENOMIC DNA]</scope>
    <source>
        <strain evidence="8 9">DSM 12806</strain>
    </source>
</reference>
<dbReference type="AlphaFoldDB" id="A0A2N3YKD7"/>
<dbReference type="Gene3D" id="3.40.50.300">
    <property type="entry name" value="P-loop containing nucleotide triphosphate hydrolases"/>
    <property type="match status" value="1"/>
</dbReference>
<comment type="pathway">
    <text evidence="6">Sulfur metabolism; hydrogen sulfide biosynthesis; sulfite from sulfate: step 2/3.</text>
</comment>
<protein>
    <recommendedName>
        <fullName evidence="2 6">Adenylyl-sulfate kinase</fullName>
        <ecNumber evidence="2 6">2.7.1.25</ecNumber>
    </recommendedName>
    <alternativeName>
        <fullName evidence="6">APS kinase</fullName>
    </alternativeName>
    <alternativeName>
        <fullName evidence="6">ATP adenosine-5'-phosphosulfate 3'-phosphotransferase</fullName>
    </alternativeName>
    <alternativeName>
        <fullName evidence="6">Adenosine-5'-phosphosulfate kinase</fullName>
    </alternativeName>
</protein>
<dbReference type="Pfam" id="PF01583">
    <property type="entry name" value="APS_kinase"/>
    <property type="match status" value="1"/>
</dbReference>
<evidence type="ECO:0000259" key="7">
    <source>
        <dbReference type="Pfam" id="PF01583"/>
    </source>
</evidence>
<keyword evidence="5 6" id="KW-0067">ATP-binding</keyword>
<evidence type="ECO:0000256" key="6">
    <source>
        <dbReference type="HAMAP-Rule" id="MF_00065"/>
    </source>
</evidence>
<comment type="function">
    <text evidence="6">Catalyzes the synthesis of activated sulfate.</text>
</comment>
<keyword evidence="8" id="KW-0548">Nucleotidyltransferase</keyword>
<dbReference type="PANTHER" id="PTHR42700">
    <property type="entry name" value="SULFATE ADENYLYLTRANSFERASE"/>
    <property type="match status" value="1"/>
</dbReference>
<keyword evidence="9" id="KW-1185">Reference proteome</keyword>
<dbReference type="OrthoDB" id="9804504at2"/>
<evidence type="ECO:0000256" key="1">
    <source>
        <dbReference type="ARBA" id="ARBA00001823"/>
    </source>
</evidence>
<dbReference type="EMBL" id="PJNE01000001">
    <property type="protein sequence ID" value="PKW27316.1"/>
    <property type="molecule type" value="Genomic_DNA"/>
</dbReference>
<dbReference type="EC" id="2.7.1.25" evidence="2 6"/>
<keyword evidence="6" id="KW-0597">Phosphoprotein</keyword>
<dbReference type="GO" id="GO:0010134">
    <property type="term" value="P:sulfate assimilation via adenylyl sulfate reduction"/>
    <property type="evidence" value="ECO:0007669"/>
    <property type="project" value="TreeGrafter"/>
</dbReference>
<dbReference type="SUPFAM" id="SSF52540">
    <property type="entry name" value="P-loop containing nucleoside triphosphate hydrolases"/>
    <property type="match status" value="1"/>
</dbReference>
<evidence type="ECO:0000313" key="9">
    <source>
        <dbReference type="Proteomes" id="UP000233781"/>
    </source>
</evidence>
<dbReference type="CDD" id="cd02027">
    <property type="entry name" value="APSK"/>
    <property type="match status" value="1"/>
</dbReference>
<dbReference type="GO" id="GO:0004781">
    <property type="term" value="F:sulfate adenylyltransferase (ATP) activity"/>
    <property type="evidence" value="ECO:0007669"/>
    <property type="project" value="TreeGrafter"/>
</dbReference>
<dbReference type="UniPathway" id="UPA00140">
    <property type="reaction ID" value="UER00205"/>
</dbReference>
<comment type="catalytic activity">
    <reaction evidence="1 6">
        <text>adenosine 5'-phosphosulfate + ATP = 3'-phosphoadenylyl sulfate + ADP + H(+)</text>
        <dbReference type="Rhea" id="RHEA:24152"/>
        <dbReference type="ChEBI" id="CHEBI:15378"/>
        <dbReference type="ChEBI" id="CHEBI:30616"/>
        <dbReference type="ChEBI" id="CHEBI:58243"/>
        <dbReference type="ChEBI" id="CHEBI:58339"/>
        <dbReference type="ChEBI" id="CHEBI:456216"/>
        <dbReference type="EC" id="2.7.1.25"/>
    </reaction>
</comment>
<keyword evidence="3 6" id="KW-0808">Transferase</keyword>
<dbReference type="GO" id="GO:0005524">
    <property type="term" value="F:ATP binding"/>
    <property type="evidence" value="ECO:0007669"/>
    <property type="project" value="UniProtKB-UniRule"/>
</dbReference>
<dbReference type="GO" id="GO:0004020">
    <property type="term" value="F:adenylylsulfate kinase activity"/>
    <property type="evidence" value="ECO:0007669"/>
    <property type="project" value="UniProtKB-UniRule"/>
</dbReference>
<keyword evidence="6" id="KW-0418">Kinase</keyword>
<comment type="caution">
    <text evidence="6">Lacks conserved residue(s) required for the propagation of feature annotation.</text>
</comment>
<dbReference type="NCBIfam" id="TIGR00455">
    <property type="entry name" value="apsK"/>
    <property type="match status" value="1"/>
</dbReference>
<comment type="similarity">
    <text evidence="6">Belongs to the APS kinase family.</text>
</comment>
<dbReference type="InterPro" id="IPR050512">
    <property type="entry name" value="Sulf_AdTrans/APS_kinase"/>
</dbReference>
<dbReference type="InterPro" id="IPR002891">
    <property type="entry name" value="APS"/>
</dbReference>
<proteinExistence type="inferred from homology"/>
<feature type="domain" description="APS kinase" evidence="7">
    <location>
        <begin position="226"/>
        <end position="378"/>
    </location>
</feature>
<dbReference type="GO" id="GO:0070814">
    <property type="term" value="P:hydrogen sulfide biosynthetic process"/>
    <property type="evidence" value="ECO:0007669"/>
    <property type="project" value="UniProtKB-UniRule"/>
</dbReference>
<evidence type="ECO:0000256" key="4">
    <source>
        <dbReference type="ARBA" id="ARBA00022741"/>
    </source>
</evidence>
<dbReference type="GO" id="GO:0005737">
    <property type="term" value="C:cytoplasm"/>
    <property type="evidence" value="ECO:0007669"/>
    <property type="project" value="TreeGrafter"/>
</dbReference>
<accession>A0A2N3YKD7</accession>
<dbReference type="NCBIfam" id="NF003013">
    <property type="entry name" value="PRK03846.1"/>
    <property type="match status" value="1"/>
</dbReference>
<evidence type="ECO:0000256" key="5">
    <source>
        <dbReference type="ARBA" id="ARBA00022840"/>
    </source>
</evidence>
<dbReference type="PANTHER" id="PTHR42700:SF1">
    <property type="entry name" value="SULFATE ADENYLYLTRANSFERASE"/>
    <property type="match status" value="1"/>
</dbReference>
<dbReference type="GO" id="GO:0019379">
    <property type="term" value="P:sulfate assimilation, phosphoadenylyl sulfate reduction by phosphoadenylyl-sulfate reductase (thioredoxin)"/>
    <property type="evidence" value="ECO:0007669"/>
    <property type="project" value="TreeGrafter"/>
</dbReference>
<comment type="caution">
    <text evidence="8">The sequence shown here is derived from an EMBL/GenBank/DDBJ whole genome shotgun (WGS) entry which is preliminary data.</text>
</comment>
<organism evidence="8 9">
    <name type="scientific">Phycicoccus duodecadis</name>
    <dbReference type="NCBI Taxonomy" id="173053"/>
    <lineage>
        <taxon>Bacteria</taxon>
        <taxon>Bacillati</taxon>
        <taxon>Actinomycetota</taxon>
        <taxon>Actinomycetes</taxon>
        <taxon>Micrococcales</taxon>
        <taxon>Intrasporangiaceae</taxon>
        <taxon>Phycicoccus</taxon>
    </lineage>
</organism>
<evidence type="ECO:0000313" key="8">
    <source>
        <dbReference type="EMBL" id="PKW27316.1"/>
    </source>
</evidence>
<keyword evidence="4 6" id="KW-0547">Nucleotide-binding</keyword>
<dbReference type="HAMAP" id="MF_00065">
    <property type="entry name" value="Adenylyl_sulf_kinase"/>
    <property type="match status" value="1"/>
</dbReference>
<gene>
    <name evidence="6" type="primary">cysC</name>
    <name evidence="8" type="ORF">ATL31_2155</name>
</gene>
<dbReference type="InterPro" id="IPR059117">
    <property type="entry name" value="APS_kinase_dom"/>
</dbReference>
<sequence length="406" mass="42193">MSPATPALHPSREALDDLEVLRRGLYGPDAGMRPLAVPAPMAAAALEAGALVVEDAEGVPVARVEDLRAVERDGTDGLAGAGAAPEDAHPAPVLVTGRPVWLSEPSSRPFQHLHLRAPEPLAADRVVLVEGLADIPSPVPDGARLLVLASTALDGPTAGNDVVRAASAGALAAPGARVVVVPLPPDAPDRRAALLTTLGVDPARQPRPDRRAAEQTLAIVEGHRPRGVVVLLTGLSGSGKSTVARAVATRLVEEGTPVTLLDGDLVRRHLTAGLGFSAADRRTNVLRLGWVAAEVAHHGGIAICSPIAPEDATREQVRALADGRGARFVLVHVATPLEECERRDRKGLYAAARRGDIPDFTGVSAPYDVPDHPDLRLDTTGRDLDECADQVLAALVAARSGEGDRA</sequence>
<feature type="binding site" evidence="6">
    <location>
        <begin position="234"/>
        <end position="241"/>
    </location>
    <ligand>
        <name>ATP</name>
        <dbReference type="ChEBI" id="CHEBI:30616"/>
    </ligand>
</feature>
<evidence type="ECO:0000256" key="2">
    <source>
        <dbReference type="ARBA" id="ARBA00012121"/>
    </source>
</evidence>
<dbReference type="Proteomes" id="UP000233781">
    <property type="component" value="Unassembled WGS sequence"/>
</dbReference>
<name>A0A2N3YKD7_9MICO</name>
<dbReference type="InterPro" id="IPR027417">
    <property type="entry name" value="P-loop_NTPase"/>
</dbReference>
<evidence type="ECO:0000256" key="3">
    <source>
        <dbReference type="ARBA" id="ARBA00022679"/>
    </source>
</evidence>
<dbReference type="RefSeq" id="WP_101395759.1">
    <property type="nucleotide sequence ID" value="NZ_PJNE01000001.1"/>
</dbReference>